<dbReference type="Pfam" id="PF12895">
    <property type="entry name" value="ANAPC3"/>
    <property type="match status" value="1"/>
</dbReference>
<organism evidence="8 9">
    <name type="scientific">Allacma fusca</name>
    <dbReference type="NCBI Taxonomy" id="39272"/>
    <lineage>
        <taxon>Eukaryota</taxon>
        <taxon>Metazoa</taxon>
        <taxon>Ecdysozoa</taxon>
        <taxon>Arthropoda</taxon>
        <taxon>Hexapoda</taxon>
        <taxon>Collembola</taxon>
        <taxon>Symphypleona</taxon>
        <taxon>Sminthuridae</taxon>
        <taxon>Allacma</taxon>
    </lineage>
</organism>
<dbReference type="GO" id="GO:0005680">
    <property type="term" value="C:anaphase-promoting complex"/>
    <property type="evidence" value="ECO:0007669"/>
    <property type="project" value="TreeGrafter"/>
</dbReference>
<evidence type="ECO:0000256" key="1">
    <source>
        <dbReference type="ARBA" id="ARBA00004123"/>
    </source>
</evidence>
<sequence>MLVQEPIQAAIWHALNHYEYDDAIFLAERLHAEVNSEDSLFLLATCYYRSNRRNQCYSILKNRGIVANLNSRCKFLLARCCIDMQKMAEAENILTSPGKVKVEGPVEAIVGIFGDSAPFACKLFANVCSQTDRTPMAKDAYLRSLKLNPFLWDSYSKICNLGENVDPGAVFQVGHLESFSMCHGTQTVVSLVGSQNQEPVVMGVCNLNSAELQPKFMSTPMAKNPCPPIKQASVSDELAGVLHPSNKNRPMKYRNMFTSTPIANHTTSFGFLPQALPVDVSTESYQGNTSMSSINSPFMMLFSPSALESSEPRPKKPCLRVPPTWQPQQQLAGPVLLNHSPSTTPTPQQPLNTQTANVRRSSRLFSNSNVSVKENSKTPTVKTRSPQPKSPSRKNKIRASRSATVTSNNNSNNNSTYQENQKNAQMTEAVGIPAYNQDHDISDCVFTSPSPIEKIPIITANQVVAGNGNLGVNPSQPLLAEQALSIQKQSAEGLMTLLREMGKGYGHLCKFDCREAIECFTSLKTTQYNTGWVLGQIAKAYFELGDYEMAIQYYTEMRDREPQRVEGVEWLSTSMWHLQREVDLSCLAHDLMSNDRKNISTWIAAGNCFSLHKEHETAIKFFKRAIQVDPSFAYGYTLLGHEYVATEELEKAMRCFRNAARIDPRHYNAWYGMGMIFYKQERFQRAEVYYRKALAIHPNNSVLLCHLGVVQHALNRTEKALGTFAKALKSNPNDPLCKFHRASVLFAVNRLDEALGELEELKQIVPKESLVYFLIAKVYSKKGETHKALLHFSWATDLDPKGANNQIKESIEPVLSRSITSMASTVDMSNTSTVEPRGPAIVAGEIEEVEETPEDVMDVSTTSDSELTL</sequence>
<dbReference type="Pfam" id="PF13181">
    <property type="entry name" value="TPR_8"/>
    <property type="match status" value="2"/>
</dbReference>
<keyword evidence="2" id="KW-0677">Repeat</keyword>
<comment type="similarity">
    <text evidence="5">Belongs to the APC3/CDC27 family.</text>
</comment>
<evidence type="ECO:0000256" key="4">
    <source>
        <dbReference type="ARBA" id="ARBA00023242"/>
    </source>
</evidence>
<feature type="compositionally biased region" description="Polar residues" evidence="7">
    <location>
        <begin position="356"/>
        <end position="365"/>
    </location>
</feature>
<dbReference type="FunFam" id="1.25.40.10:FF:000018">
    <property type="entry name" value="Cell division cycle protein 27 homolog B"/>
    <property type="match status" value="1"/>
</dbReference>
<feature type="repeat" description="TPR" evidence="6">
    <location>
        <begin position="599"/>
        <end position="632"/>
    </location>
</feature>
<keyword evidence="4" id="KW-0539">Nucleus</keyword>
<dbReference type="GO" id="GO:0005737">
    <property type="term" value="C:cytoplasm"/>
    <property type="evidence" value="ECO:0007669"/>
    <property type="project" value="TreeGrafter"/>
</dbReference>
<evidence type="ECO:0000256" key="7">
    <source>
        <dbReference type="SAM" id="MobiDB-lite"/>
    </source>
</evidence>
<dbReference type="AlphaFoldDB" id="A0A8J2PJH3"/>
<dbReference type="PANTHER" id="PTHR12558">
    <property type="entry name" value="CELL DIVISION CYCLE 16,23,27"/>
    <property type="match status" value="1"/>
</dbReference>
<evidence type="ECO:0000256" key="2">
    <source>
        <dbReference type="ARBA" id="ARBA00022737"/>
    </source>
</evidence>
<evidence type="ECO:0000256" key="5">
    <source>
        <dbReference type="ARBA" id="ARBA00038210"/>
    </source>
</evidence>
<dbReference type="Pfam" id="PF13432">
    <property type="entry name" value="TPR_16"/>
    <property type="match status" value="1"/>
</dbReference>
<dbReference type="PROSITE" id="PS50293">
    <property type="entry name" value="TPR_REGION"/>
    <property type="match status" value="1"/>
</dbReference>
<reference evidence="8" key="1">
    <citation type="submission" date="2021-06" db="EMBL/GenBank/DDBJ databases">
        <authorList>
            <person name="Hodson N. C."/>
            <person name="Mongue J. A."/>
            <person name="Jaron S. K."/>
        </authorList>
    </citation>
    <scope>NUCLEOTIDE SEQUENCE</scope>
</reference>
<keyword evidence="9" id="KW-1185">Reference proteome</keyword>
<evidence type="ECO:0000256" key="6">
    <source>
        <dbReference type="PROSITE-ProRule" id="PRU00339"/>
    </source>
</evidence>
<dbReference type="SMART" id="SM00028">
    <property type="entry name" value="TPR"/>
    <property type="match status" value="8"/>
</dbReference>
<feature type="compositionally biased region" description="Low complexity" evidence="7">
    <location>
        <begin position="343"/>
        <end position="355"/>
    </location>
</feature>
<feature type="repeat" description="TPR" evidence="6">
    <location>
        <begin position="667"/>
        <end position="700"/>
    </location>
</feature>
<dbReference type="GO" id="GO:0016567">
    <property type="term" value="P:protein ubiquitination"/>
    <property type="evidence" value="ECO:0007669"/>
    <property type="project" value="TreeGrafter"/>
</dbReference>
<accession>A0A8J2PJH3</accession>
<dbReference type="GO" id="GO:0031145">
    <property type="term" value="P:anaphase-promoting complex-dependent catabolic process"/>
    <property type="evidence" value="ECO:0007669"/>
    <property type="project" value="TreeGrafter"/>
</dbReference>
<dbReference type="PROSITE" id="PS50005">
    <property type="entry name" value="TPR"/>
    <property type="match status" value="6"/>
</dbReference>
<feature type="repeat" description="TPR" evidence="6">
    <location>
        <begin position="633"/>
        <end position="666"/>
    </location>
</feature>
<feature type="region of interest" description="Disordered" evidence="7">
    <location>
        <begin position="305"/>
        <end position="421"/>
    </location>
</feature>
<feature type="repeat" description="TPR" evidence="6">
    <location>
        <begin position="531"/>
        <end position="564"/>
    </location>
</feature>
<dbReference type="OrthoDB" id="329563at2759"/>
<feature type="region of interest" description="Disordered" evidence="7">
    <location>
        <begin position="850"/>
        <end position="869"/>
    </location>
</feature>
<keyword evidence="3 6" id="KW-0802">TPR repeat</keyword>
<feature type="compositionally biased region" description="Polar residues" evidence="7">
    <location>
        <begin position="378"/>
        <end position="387"/>
    </location>
</feature>
<evidence type="ECO:0000313" key="9">
    <source>
        <dbReference type="Proteomes" id="UP000708208"/>
    </source>
</evidence>
<dbReference type="InterPro" id="IPR019734">
    <property type="entry name" value="TPR_rpt"/>
</dbReference>
<evidence type="ECO:0000256" key="3">
    <source>
        <dbReference type="ARBA" id="ARBA00022803"/>
    </source>
</evidence>
<gene>
    <name evidence="8" type="ORF">AFUS01_LOCUS26868</name>
</gene>
<dbReference type="EMBL" id="CAJVCH010364504">
    <property type="protein sequence ID" value="CAG7816239.1"/>
    <property type="molecule type" value="Genomic_DNA"/>
</dbReference>
<dbReference type="GO" id="GO:0007091">
    <property type="term" value="P:metaphase/anaphase transition of mitotic cell cycle"/>
    <property type="evidence" value="ECO:0007669"/>
    <property type="project" value="TreeGrafter"/>
</dbReference>
<evidence type="ECO:0000313" key="8">
    <source>
        <dbReference type="EMBL" id="CAG7816239.1"/>
    </source>
</evidence>
<dbReference type="Pfam" id="PF00515">
    <property type="entry name" value="TPR_1"/>
    <property type="match status" value="1"/>
</dbReference>
<comment type="caution">
    <text evidence="8">The sequence shown here is derived from an EMBL/GenBank/DDBJ whole genome shotgun (WGS) entry which is preliminary data.</text>
</comment>
<comment type="subcellular location">
    <subcellularLocation>
        <location evidence="1">Nucleus</location>
    </subcellularLocation>
</comment>
<feature type="repeat" description="TPR" evidence="6">
    <location>
        <begin position="769"/>
        <end position="802"/>
    </location>
</feature>
<dbReference type="PANTHER" id="PTHR12558:SF13">
    <property type="entry name" value="CELL DIVISION CYCLE PROTEIN 27 HOMOLOG"/>
    <property type="match status" value="1"/>
</dbReference>
<dbReference type="Proteomes" id="UP000708208">
    <property type="component" value="Unassembled WGS sequence"/>
</dbReference>
<feature type="repeat" description="TPR" evidence="6">
    <location>
        <begin position="701"/>
        <end position="734"/>
    </location>
</feature>
<name>A0A8J2PJH3_9HEXA</name>
<protein>
    <recommendedName>
        <fullName evidence="10">Cell division cycle protein 27 homolog</fullName>
    </recommendedName>
</protein>
<evidence type="ECO:0008006" key="10">
    <source>
        <dbReference type="Google" id="ProtNLM"/>
    </source>
</evidence>
<proteinExistence type="inferred from homology"/>
<feature type="compositionally biased region" description="Polar residues" evidence="7">
    <location>
        <begin position="859"/>
        <end position="869"/>
    </location>
</feature>
<dbReference type="GO" id="GO:0051301">
    <property type="term" value="P:cell division"/>
    <property type="evidence" value="ECO:0007669"/>
    <property type="project" value="TreeGrafter"/>
</dbReference>